<evidence type="ECO:0000256" key="11">
    <source>
        <dbReference type="HAMAP-Rule" id="MF_01902"/>
    </source>
</evidence>
<protein>
    <recommendedName>
        <fullName evidence="11">Error-prone DNA polymerase</fullName>
        <ecNumber evidence="11">2.7.7.7</ecNumber>
    </recommendedName>
</protein>
<dbReference type="InterPro" id="IPR003141">
    <property type="entry name" value="Pol/His_phosphatase_N"/>
</dbReference>
<evidence type="ECO:0000256" key="7">
    <source>
        <dbReference type="ARBA" id="ARBA00022763"/>
    </source>
</evidence>
<dbReference type="InterPro" id="IPR004013">
    <property type="entry name" value="PHP_dom"/>
</dbReference>
<evidence type="ECO:0000313" key="15">
    <source>
        <dbReference type="Proteomes" id="UP000563524"/>
    </source>
</evidence>
<dbReference type="InterPro" id="IPR040982">
    <property type="entry name" value="DNA_pol3_finger"/>
</dbReference>
<keyword evidence="7 11" id="KW-0227">DNA damage</keyword>
<dbReference type="GO" id="GO:0003676">
    <property type="term" value="F:nucleic acid binding"/>
    <property type="evidence" value="ECO:0007669"/>
    <property type="project" value="InterPro"/>
</dbReference>
<dbReference type="Gene3D" id="1.10.150.870">
    <property type="match status" value="1"/>
</dbReference>
<keyword evidence="6 11" id="KW-0235">DNA replication</keyword>
<evidence type="ECO:0000313" key="14">
    <source>
        <dbReference type="EMBL" id="MBB4658410.1"/>
    </source>
</evidence>
<dbReference type="HAMAP" id="MF_01902">
    <property type="entry name" value="DNApol_error_prone"/>
    <property type="match status" value="1"/>
</dbReference>
<dbReference type="PANTHER" id="PTHR32294:SF4">
    <property type="entry name" value="ERROR-PRONE DNA POLYMERASE"/>
    <property type="match status" value="1"/>
</dbReference>
<comment type="catalytic activity">
    <reaction evidence="10 11">
        <text>DNA(n) + a 2'-deoxyribonucleoside 5'-triphosphate = DNA(n+1) + diphosphate</text>
        <dbReference type="Rhea" id="RHEA:22508"/>
        <dbReference type="Rhea" id="RHEA-COMP:17339"/>
        <dbReference type="Rhea" id="RHEA-COMP:17340"/>
        <dbReference type="ChEBI" id="CHEBI:33019"/>
        <dbReference type="ChEBI" id="CHEBI:61560"/>
        <dbReference type="ChEBI" id="CHEBI:173112"/>
        <dbReference type="EC" id="2.7.7.7"/>
    </reaction>
</comment>
<evidence type="ECO:0000256" key="3">
    <source>
        <dbReference type="ARBA" id="ARBA00022490"/>
    </source>
</evidence>
<dbReference type="InterPro" id="IPR029460">
    <property type="entry name" value="DNAPol_HHH"/>
</dbReference>
<evidence type="ECO:0000256" key="2">
    <source>
        <dbReference type="ARBA" id="ARBA00007391"/>
    </source>
</evidence>
<comment type="caution">
    <text evidence="14">The sequence shown here is derived from an EMBL/GenBank/DDBJ whole genome shotgun (WGS) entry which is preliminary data.</text>
</comment>
<organism evidence="14 15">
    <name type="scientific">Parvularcula dongshanensis</name>
    <dbReference type="NCBI Taxonomy" id="1173995"/>
    <lineage>
        <taxon>Bacteria</taxon>
        <taxon>Pseudomonadati</taxon>
        <taxon>Pseudomonadota</taxon>
        <taxon>Alphaproteobacteria</taxon>
        <taxon>Parvularculales</taxon>
        <taxon>Parvularculaceae</taxon>
        <taxon>Parvularcula</taxon>
    </lineage>
</organism>
<evidence type="ECO:0000256" key="10">
    <source>
        <dbReference type="ARBA" id="ARBA00049244"/>
    </source>
</evidence>
<evidence type="ECO:0000256" key="8">
    <source>
        <dbReference type="ARBA" id="ARBA00022932"/>
    </source>
</evidence>
<dbReference type="CDD" id="cd07434">
    <property type="entry name" value="PHP_PolIIIA_DnaE2"/>
    <property type="match status" value="1"/>
</dbReference>
<dbReference type="Pfam" id="PF07733">
    <property type="entry name" value="DNA_pol3_alpha"/>
    <property type="match status" value="1"/>
</dbReference>
<dbReference type="CDD" id="cd04485">
    <property type="entry name" value="DnaE_OBF"/>
    <property type="match status" value="1"/>
</dbReference>
<dbReference type="GO" id="GO:0008408">
    <property type="term" value="F:3'-5' exonuclease activity"/>
    <property type="evidence" value="ECO:0007669"/>
    <property type="project" value="InterPro"/>
</dbReference>
<name>A0A840I2Y7_9PROT</name>
<gene>
    <name evidence="11" type="primary">dnaE2</name>
    <name evidence="14" type="ORF">GGQ59_000910</name>
</gene>
<keyword evidence="3 11" id="KW-0963">Cytoplasm</keyword>
<dbReference type="GO" id="GO:0006281">
    <property type="term" value="P:DNA repair"/>
    <property type="evidence" value="ECO:0007669"/>
    <property type="project" value="UniProtKB-UniRule"/>
</dbReference>
<evidence type="ECO:0000259" key="13">
    <source>
        <dbReference type="SMART" id="SM00481"/>
    </source>
</evidence>
<evidence type="ECO:0000256" key="1">
    <source>
        <dbReference type="ARBA" id="ARBA00004496"/>
    </source>
</evidence>
<feature type="domain" description="Polymerase/histidinol phosphatase N-terminal" evidence="13">
    <location>
        <begin position="5"/>
        <end position="72"/>
    </location>
</feature>
<comment type="function">
    <text evidence="11">DNA polymerase involved in damage-induced mutagenesis and translesion synthesis (TLS). It is not the major replicative DNA polymerase.</text>
</comment>
<evidence type="ECO:0000256" key="6">
    <source>
        <dbReference type="ARBA" id="ARBA00022705"/>
    </source>
</evidence>
<keyword evidence="8 11" id="KW-0239">DNA-directed DNA polymerase</keyword>
<comment type="similarity">
    <text evidence="2 11">Belongs to the DNA polymerase type-C family. DnaE2 subfamily.</text>
</comment>
<dbReference type="GO" id="GO:0005737">
    <property type="term" value="C:cytoplasm"/>
    <property type="evidence" value="ECO:0007669"/>
    <property type="project" value="UniProtKB-SubCell"/>
</dbReference>
<evidence type="ECO:0000256" key="4">
    <source>
        <dbReference type="ARBA" id="ARBA00022679"/>
    </source>
</evidence>
<keyword evidence="4 11" id="KW-0808">Transferase</keyword>
<feature type="compositionally biased region" description="Basic and acidic residues" evidence="12">
    <location>
        <begin position="1047"/>
        <end position="1062"/>
    </location>
</feature>
<dbReference type="InterPro" id="IPR004365">
    <property type="entry name" value="NA-bd_OB_tRNA"/>
</dbReference>
<dbReference type="SMART" id="SM00481">
    <property type="entry name" value="POLIIIAc"/>
    <property type="match status" value="1"/>
</dbReference>
<comment type="subcellular location">
    <subcellularLocation>
        <location evidence="1 11">Cytoplasm</location>
    </subcellularLocation>
</comment>
<dbReference type="NCBIfam" id="TIGR00594">
    <property type="entry name" value="polc"/>
    <property type="match status" value="1"/>
</dbReference>
<dbReference type="Gene3D" id="1.10.10.1600">
    <property type="entry name" value="Bacterial DNA polymerase III alpha subunit, thumb domain"/>
    <property type="match status" value="1"/>
</dbReference>
<dbReference type="PANTHER" id="PTHR32294">
    <property type="entry name" value="DNA POLYMERASE III SUBUNIT ALPHA"/>
    <property type="match status" value="1"/>
</dbReference>
<evidence type="ECO:0000256" key="9">
    <source>
        <dbReference type="ARBA" id="ARBA00023204"/>
    </source>
</evidence>
<evidence type="ECO:0000256" key="12">
    <source>
        <dbReference type="SAM" id="MobiDB-lite"/>
    </source>
</evidence>
<dbReference type="Pfam" id="PF01336">
    <property type="entry name" value="tRNA_anti-codon"/>
    <property type="match status" value="1"/>
</dbReference>
<keyword evidence="9 11" id="KW-0234">DNA repair</keyword>
<keyword evidence="15" id="KW-1185">Reference proteome</keyword>
<dbReference type="GO" id="GO:0006260">
    <property type="term" value="P:DNA replication"/>
    <property type="evidence" value="ECO:0007669"/>
    <property type="project" value="UniProtKB-KW"/>
</dbReference>
<sequence>MSTYCELQCTSHFSFLRGASSCEELFAQAAMLGLPALGVVDRNSVAGLVRAHEAAKVTGVRAVLGCRLDLDNGTSLLVYPQDKPAWSRLCRLLTIGKRRAGKGACDLGWEDVAEHREGMQAVLIQDDPGERMTLDLARLRETFGDRAYIALTRRFLADESERLARVVRLARAARVGTIATNDVLYHAESRRVLQDVVTAIREGCTVEALGRRRERTAGRFLKPPEEMARLFEDYPEAVANTEALTAACAFSLSELQYQYPDEEADGQTAAQRLRCVVEAAIARRYPAGCPDDLRVLIERELALIAKLSYEPYFLTVHRIVEAARNQLNVLCQGRGSAANSAVCYVLGVTSIDPVENKGLLFERFVSEERGEPPDIDIDFDAGRREEVIQWVYETYGRDHAALTATVVRYRARGAIREVGKVLGLPEDVTAELSKLTWAWDEAGVTEAQAASLKLNLADRRLRMTLDLARQLMGAPRHLSQHPGGFVLTKDPLIDLVPIEPAAMERRQVIEWDKDDIDALHFMKVDVLGLGMLGAMSRFFDLLREHKGEDYDLTTVPDKQEDVYEMICKADTLGVFQIESRAQMAMLPRMKPRSLDDLTVEVAVVRPGPIQGQMVHPYLKRREGLEKTEYPTPEFKEVLEKTLGIPLFQEQAMSIAVRCGGFTPGEADELRRAMATFKYTGGVSHFRDKLITGMVKHGLSRDFAERTFAQLEGFGSYGFPMSHAASFARIAYVSSWAKCRHPDVFLAALLNAQPMGFYAPAQLVWCARNHGVEVRPPCVNASRWDCTLEEEAGPKGWLAVRMGLRMVSGLPEAEAARLVLARTPDGARLPYQGPEDAQRRAGLSAKAIRKLVEGDAFAACGLTRRGAGWQAAALRDTPLPLFEAADDAEGKIASEAREEPFDLPAMTTRREVVEDYVSTGLSLRAHPLVFMRRALRRKRVLTADEAHALRDKSSVRVAGLVLSRQRPGSAKGVMFLTLEDETGPVNVIVWPSLFERYRRTVLTAGMIGIEGQLQREGEIRHVVARRLVDLSSALARLGDDAGLPTRFGRGDEARSGGGPDRRGLPPGSGARLQPITEDYNRDFQHRTILGEPDAPQLRVRPRNFR</sequence>
<dbReference type="InterPro" id="IPR004805">
    <property type="entry name" value="DnaE2/DnaE/PolC"/>
</dbReference>
<dbReference type="NCBIfam" id="NF004225">
    <property type="entry name" value="PRK05672.1"/>
    <property type="match status" value="1"/>
</dbReference>
<reference evidence="14 15" key="1">
    <citation type="submission" date="2020-08" db="EMBL/GenBank/DDBJ databases">
        <title>Genomic Encyclopedia of Type Strains, Phase IV (KMG-IV): sequencing the most valuable type-strain genomes for metagenomic binning, comparative biology and taxonomic classification.</title>
        <authorList>
            <person name="Goeker M."/>
        </authorList>
    </citation>
    <scope>NUCLEOTIDE SEQUENCE [LARGE SCALE GENOMIC DNA]</scope>
    <source>
        <strain evidence="14 15">DSM 102850</strain>
    </source>
</reference>
<accession>A0A840I2Y7</accession>
<keyword evidence="5 11" id="KW-0548">Nucleotidyltransferase</keyword>
<dbReference type="Pfam" id="PF02811">
    <property type="entry name" value="PHP"/>
    <property type="match status" value="1"/>
</dbReference>
<dbReference type="AlphaFoldDB" id="A0A840I2Y7"/>
<proteinExistence type="inferred from homology"/>
<dbReference type="InterPro" id="IPR041931">
    <property type="entry name" value="DNA_pol3_alpha_thumb_dom"/>
</dbReference>
<dbReference type="Gene3D" id="3.20.20.140">
    <property type="entry name" value="Metal-dependent hydrolases"/>
    <property type="match status" value="1"/>
</dbReference>
<dbReference type="Pfam" id="PF14579">
    <property type="entry name" value="HHH_6"/>
    <property type="match status" value="1"/>
</dbReference>
<dbReference type="InterPro" id="IPR011708">
    <property type="entry name" value="DNA_pol3_alpha_NTPase_dom"/>
</dbReference>
<feature type="region of interest" description="Disordered" evidence="12">
    <location>
        <begin position="1043"/>
        <end position="1073"/>
    </location>
</feature>
<dbReference type="InterPro" id="IPR023073">
    <property type="entry name" value="DnaE2"/>
</dbReference>
<dbReference type="Pfam" id="PF17657">
    <property type="entry name" value="DNA_pol3_finger"/>
    <property type="match status" value="1"/>
</dbReference>
<dbReference type="EC" id="2.7.7.7" evidence="11"/>
<evidence type="ECO:0000256" key="5">
    <source>
        <dbReference type="ARBA" id="ARBA00022695"/>
    </source>
</evidence>
<dbReference type="EMBL" id="JACHOB010000001">
    <property type="protein sequence ID" value="MBB4658410.1"/>
    <property type="molecule type" value="Genomic_DNA"/>
</dbReference>
<dbReference type="Proteomes" id="UP000563524">
    <property type="component" value="Unassembled WGS sequence"/>
</dbReference>
<dbReference type="GO" id="GO:0003887">
    <property type="term" value="F:DNA-directed DNA polymerase activity"/>
    <property type="evidence" value="ECO:0007669"/>
    <property type="project" value="UniProtKB-UniRule"/>
</dbReference>